<dbReference type="RefSeq" id="XP_067921678.1">
    <property type="nucleotide sequence ID" value="XM_068066345.1"/>
</dbReference>
<comment type="caution">
    <text evidence="1">The sequence shown here is derived from an EMBL/GenBank/DDBJ whole genome shotgun (WGS) entry which is preliminary data.</text>
</comment>
<dbReference type="Proteomes" id="UP000221165">
    <property type="component" value="Unassembled WGS sequence"/>
</dbReference>
<sequence length="155" mass="17360">MSAGPSQAREELSCSGSNPLELAREGNLGLRQHVGEHHPGLQVYVHLSRRASESDLPLLLRSALEQEAQLERHVVVLTYDARQQELRRAAAPSCEESTAPRTDRSSHFIEQLRAVEGLMALLQHTCIIYMPSEIVTHGQLLHRSQEGSQNFVYSR</sequence>
<dbReference type="AlphaFoldDB" id="A0A2C6KVD1"/>
<feature type="non-terminal residue" evidence="1">
    <location>
        <position position="155"/>
    </location>
</feature>
<dbReference type="EMBL" id="MIGC01003088">
    <property type="protein sequence ID" value="PHJ19986.1"/>
    <property type="molecule type" value="Genomic_DNA"/>
</dbReference>
<proteinExistence type="predicted"/>
<name>A0A2C6KVD1_9APIC</name>
<protein>
    <submittedName>
        <fullName evidence="1">Uncharacterized protein</fullName>
    </submittedName>
</protein>
<organism evidence="1 2">
    <name type="scientific">Cystoisospora suis</name>
    <dbReference type="NCBI Taxonomy" id="483139"/>
    <lineage>
        <taxon>Eukaryota</taxon>
        <taxon>Sar</taxon>
        <taxon>Alveolata</taxon>
        <taxon>Apicomplexa</taxon>
        <taxon>Conoidasida</taxon>
        <taxon>Coccidia</taxon>
        <taxon>Eucoccidiorida</taxon>
        <taxon>Eimeriorina</taxon>
        <taxon>Sarcocystidae</taxon>
        <taxon>Cystoisospora</taxon>
    </lineage>
</organism>
<evidence type="ECO:0000313" key="1">
    <source>
        <dbReference type="EMBL" id="PHJ19986.1"/>
    </source>
</evidence>
<gene>
    <name evidence="1" type="ORF">CSUI_006181</name>
</gene>
<dbReference type="OrthoDB" id="330235at2759"/>
<dbReference type="VEuPathDB" id="ToxoDB:CSUI_006181"/>
<accession>A0A2C6KVD1</accession>
<evidence type="ECO:0000313" key="2">
    <source>
        <dbReference type="Proteomes" id="UP000221165"/>
    </source>
</evidence>
<reference evidence="1 2" key="1">
    <citation type="journal article" date="2017" name="Int. J. Parasitol.">
        <title>The genome of the protozoan parasite Cystoisospora suis and a reverse vaccinology approach to identify vaccine candidates.</title>
        <authorList>
            <person name="Palmieri N."/>
            <person name="Shrestha A."/>
            <person name="Ruttkowski B."/>
            <person name="Beck T."/>
            <person name="Vogl C."/>
            <person name="Tomley F."/>
            <person name="Blake D.P."/>
            <person name="Joachim A."/>
        </authorList>
    </citation>
    <scope>NUCLEOTIDE SEQUENCE [LARGE SCALE GENOMIC DNA]</scope>
    <source>
        <strain evidence="1 2">Wien I</strain>
    </source>
</reference>
<dbReference type="GeneID" id="94429556"/>
<keyword evidence="2" id="KW-1185">Reference proteome</keyword>